<proteinExistence type="predicted"/>
<keyword evidence="4" id="KW-1185">Reference proteome</keyword>
<dbReference type="PANTHER" id="PTHR24111">
    <property type="entry name" value="LEUCINE-RICH REPEAT-CONTAINING PROTEIN 34"/>
    <property type="match status" value="1"/>
</dbReference>
<evidence type="ECO:0000256" key="2">
    <source>
        <dbReference type="SAM" id="MobiDB-lite"/>
    </source>
</evidence>
<dbReference type="InterPro" id="IPR052201">
    <property type="entry name" value="LRR-containing_regulator"/>
</dbReference>
<name>A0A9N8H928_9STRA</name>
<feature type="region of interest" description="Disordered" evidence="2">
    <location>
        <begin position="426"/>
        <end position="447"/>
    </location>
</feature>
<dbReference type="AlphaFoldDB" id="A0A9N8H928"/>
<sequence length="447" mass="49573">MATFVDLRRMLNNDQRLTSVFLTFSSRLQSEDFRRAVKTNTVVEELVISADESFFQECPEDGIQDILEGLGRLPRLRKVSINSYPNCPGIVSMKAINAMVSGAKQLECLIIADLQVTGSPQDFADFAEHVQGMFFLGSFAFVECKILLEDNSGGTSSSSSSPVPQSMIRKNRPLSSQDDEESPSPLLLDPLLFSLSMLPSLQVVSIQPKQQGSLGSLSVSAATALCLSASIKMLKLRNMDLTPAHAASMAFMLQNNQTLRTLELGCLQGGAMDAATASSLGGMIQRNQALHSLELAIETMLSDTAAEILAKALRHNRRLRSFALTARTPKTIGRVSTKARKSMLQMLQYNYTLEKFFLFRKYPLSREFKLYSKLNQLGRGQLLTNQQNTNSTEAWIQSLANVKDDLNSIFYFVSCNPTLCMSSTELSTKRKTSQSEEEERPSKKQRV</sequence>
<evidence type="ECO:0000313" key="4">
    <source>
        <dbReference type="Proteomes" id="UP001153069"/>
    </source>
</evidence>
<dbReference type="EMBL" id="CAICTM010000239">
    <property type="protein sequence ID" value="CAB9505706.1"/>
    <property type="molecule type" value="Genomic_DNA"/>
</dbReference>
<accession>A0A9N8H928</accession>
<comment type="caution">
    <text evidence="3">The sequence shown here is derived from an EMBL/GenBank/DDBJ whole genome shotgun (WGS) entry which is preliminary data.</text>
</comment>
<dbReference type="SUPFAM" id="SSF52047">
    <property type="entry name" value="RNI-like"/>
    <property type="match status" value="1"/>
</dbReference>
<dbReference type="Gene3D" id="3.80.10.10">
    <property type="entry name" value="Ribonuclease Inhibitor"/>
    <property type="match status" value="1"/>
</dbReference>
<dbReference type="InterPro" id="IPR032675">
    <property type="entry name" value="LRR_dom_sf"/>
</dbReference>
<evidence type="ECO:0000313" key="3">
    <source>
        <dbReference type="EMBL" id="CAB9505706.1"/>
    </source>
</evidence>
<dbReference type="PANTHER" id="PTHR24111:SF0">
    <property type="entry name" value="LEUCINE-RICH REPEAT-CONTAINING PROTEIN"/>
    <property type="match status" value="1"/>
</dbReference>
<protein>
    <submittedName>
        <fullName evidence="3">Uncharacterized protein</fullName>
    </submittedName>
</protein>
<organism evidence="3 4">
    <name type="scientific">Seminavis robusta</name>
    <dbReference type="NCBI Taxonomy" id="568900"/>
    <lineage>
        <taxon>Eukaryota</taxon>
        <taxon>Sar</taxon>
        <taxon>Stramenopiles</taxon>
        <taxon>Ochrophyta</taxon>
        <taxon>Bacillariophyta</taxon>
        <taxon>Bacillariophyceae</taxon>
        <taxon>Bacillariophycidae</taxon>
        <taxon>Naviculales</taxon>
        <taxon>Naviculaceae</taxon>
        <taxon>Seminavis</taxon>
    </lineage>
</organism>
<reference evidence="3" key="1">
    <citation type="submission" date="2020-06" db="EMBL/GenBank/DDBJ databases">
        <authorList>
            <consortium name="Plant Systems Biology data submission"/>
        </authorList>
    </citation>
    <scope>NUCLEOTIDE SEQUENCE</scope>
    <source>
        <strain evidence="3">D6</strain>
    </source>
</reference>
<keyword evidence="1" id="KW-0677">Repeat</keyword>
<dbReference type="Proteomes" id="UP001153069">
    <property type="component" value="Unassembled WGS sequence"/>
</dbReference>
<feature type="compositionally biased region" description="Low complexity" evidence="2">
    <location>
        <begin position="152"/>
        <end position="161"/>
    </location>
</feature>
<gene>
    <name evidence="3" type="ORF">SEMRO_240_G096190.1</name>
</gene>
<feature type="region of interest" description="Disordered" evidence="2">
    <location>
        <begin position="151"/>
        <end position="183"/>
    </location>
</feature>
<evidence type="ECO:0000256" key="1">
    <source>
        <dbReference type="ARBA" id="ARBA00022737"/>
    </source>
</evidence>